<organism evidence="1 2">
    <name type="scientific">Snodgrassella alvi</name>
    <dbReference type="NCBI Taxonomy" id="1196083"/>
    <lineage>
        <taxon>Bacteria</taxon>
        <taxon>Pseudomonadati</taxon>
        <taxon>Pseudomonadota</taxon>
        <taxon>Betaproteobacteria</taxon>
        <taxon>Neisseriales</taxon>
        <taxon>Neisseriaceae</taxon>
        <taxon>Snodgrassella</taxon>
    </lineage>
</organism>
<evidence type="ECO:0000313" key="1">
    <source>
        <dbReference type="EMBL" id="PIT62270.1"/>
    </source>
</evidence>
<protein>
    <submittedName>
        <fullName evidence="1">Uncharacterized protein</fullName>
    </submittedName>
</protein>
<reference evidence="1 2" key="1">
    <citation type="journal article" date="2017" name="MBio">
        <title>Type VI secretion-mediated competition in the bee gut microbiome.</title>
        <authorList>
            <person name="Steele M.I."/>
            <person name="Kwong W.K."/>
            <person name="Powell J.E."/>
            <person name="Whiteley M."/>
            <person name="Moran N.A."/>
        </authorList>
    </citation>
    <scope>NUCLEOTIDE SEQUENCE [LARGE SCALE GENOMIC DNA]</scope>
    <source>
        <strain evidence="1 2">HK3</strain>
    </source>
</reference>
<dbReference type="Proteomes" id="UP000230463">
    <property type="component" value="Unassembled WGS sequence"/>
</dbReference>
<accession>A0A855FP42</accession>
<dbReference type="EMBL" id="MEIU01000006">
    <property type="protein sequence ID" value="PIT62270.1"/>
    <property type="molecule type" value="Genomic_DNA"/>
</dbReference>
<evidence type="ECO:0000313" key="2">
    <source>
        <dbReference type="Proteomes" id="UP000230463"/>
    </source>
</evidence>
<proteinExistence type="predicted"/>
<dbReference type="RefSeq" id="WP_100123149.1">
    <property type="nucleotide sequence ID" value="NZ_MEIO01000054.1"/>
</dbReference>
<comment type="caution">
    <text evidence="1">The sequence shown here is derived from an EMBL/GenBank/DDBJ whole genome shotgun (WGS) entry which is preliminary data.</text>
</comment>
<gene>
    <name evidence="1" type="ORF">BHC57_01285</name>
</gene>
<dbReference type="AlphaFoldDB" id="A0A855FP42"/>
<sequence length="80" mass="9622">MKSNFQIDYFSDSKYEYLTIEISFKGQVLCHLNKDKGVNNIEIEFFYDFRLLEEEVIFKFPLDEFLDVLNIVKKDLISIK</sequence>
<name>A0A855FP42_9NEIS</name>